<dbReference type="Proteomes" id="UP000241462">
    <property type="component" value="Unassembled WGS sequence"/>
</dbReference>
<dbReference type="PROSITE" id="PS00463">
    <property type="entry name" value="ZN2_CY6_FUNGAL_1"/>
    <property type="match status" value="1"/>
</dbReference>
<dbReference type="InterPro" id="IPR036864">
    <property type="entry name" value="Zn2-C6_fun-type_DNA-bd_sf"/>
</dbReference>
<dbReference type="InterPro" id="IPR052400">
    <property type="entry name" value="Zn2-C6_fungal_TF"/>
</dbReference>
<dbReference type="PROSITE" id="PS50048">
    <property type="entry name" value="ZN2_CY6_FUNGAL_2"/>
    <property type="match status" value="1"/>
</dbReference>
<reference evidence="4 5" key="1">
    <citation type="journal article" date="2018" name="Mycol. Prog.">
        <title>Coniella lustricola, a new species from submerged detritus.</title>
        <authorList>
            <person name="Raudabaugh D.B."/>
            <person name="Iturriaga T."/>
            <person name="Carver A."/>
            <person name="Mondo S."/>
            <person name="Pangilinan J."/>
            <person name="Lipzen A."/>
            <person name="He G."/>
            <person name="Amirebrahimi M."/>
            <person name="Grigoriev I.V."/>
            <person name="Miller A.N."/>
        </authorList>
    </citation>
    <scope>NUCLEOTIDE SEQUENCE [LARGE SCALE GENOMIC DNA]</scope>
    <source>
        <strain evidence="4 5">B22-T-1</strain>
    </source>
</reference>
<dbReference type="PANTHER" id="PTHR47657:SF14">
    <property type="entry name" value="ZN(2)-C6 FUNGAL-TYPE DOMAIN-CONTAINING PROTEIN"/>
    <property type="match status" value="1"/>
</dbReference>
<dbReference type="GO" id="GO:0008270">
    <property type="term" value="F:zinc ion binding"/>
    <property type="evidence" value="ECO:0007669"/>
    <property type="project" value="InterPro"/>
</dbReference>
<feature type="compositionally biased region" description="Polar residues" evidence="2">
    <location>
        <begin position="151"/>
        <end position="183"/>
    </location>
</feature>
<feature type="compositionally biased region" description="Low complexity" evidence="2">
    <location>
        <begin position="67"/>
        <end position="80"/>
    </location>
</feature>
<dbReference type="SMART" id="SM00066">
    <property type="entry name" value="GAL4"/>
    <property type="match status" value="1"/>
</dbReference>
<accession>A0A2T3AF18</accession>
<dbReference type="EMBL" id="KZ678399">
    <property type="protein sequence ID" value="PSR94329.1"/>
    <property type="molecule type" value="Genomic_DNA"/>
</dbReference>
<dbReference type="CDD" id="cd00067">
    <property type="entry name" value="GAL4"/>
    <property type="match status" value="1"/>
</dbReference>
<proteinExistence type="predicted"/>
<evidence type="ECO:0000313" key="5">
    <source>
        <dbReference type="Proteomes" id="UP000241462"/>
    </source>
</evidence>
<dbReference type="STRING" id="2025994.A0A2T3AF18"/>
<sequence>MRGDTTPNDSYERPPGHGPRTGPRLYHRKSRLGCTRCKARRVKCDETKPTCGGCKRHSVQCVYLSTDNITPTNTNSNTTSSRRRHDQRDEPSNHVHSNPYGSPSEHSDMRQPCYPQNMELSPTSGTAPNPAVSKTGNGFLSVSSEHAPVSSPHTSAQPAPSPGESTWSEQQASGWSRESSTRLSGTTSNGSSAASSSSEARDYLSSLASTEVTELPESKERRVFELRLMHNYMNHNAQQFANLKANAHHGEQPKPGVAMTDAEVQAQMTEGKGGLGRFIWGREIPLLAFKNDAIMYSMFAVSALDMWTRASDQKEKDELRLLQQKYLYMALREQRIAVGNLSKDNADMICMAALTILQNSFALVQTLETSPWQPPLEWLQMGKGAGAVLTIARGYVGSDNNDNITRFVESGPWLDPNEVFAAEHRTHLLWLLENDGGSADDVGGHELKDPVTTMVYHKVLSYIGSAQKAIADKEAIFKVLRRFIGFSMFASDLFHSFLVQRRPRALVVLAHFFKLWIPYDDLQLVGKTGENQVRGILDELPLGWKHKVAGIFGEYGLKQ</sequence>
<dbReference type="AlphaFoldDB" id="A0A2T3AF18"/>
<feature type="domain" description="Zn(2)-C6 fungal-type" evidence="3">
    <location>
        <begin position="33"/>
        <end position="63"/>
    </location>
</feature>
<organism evidence="4 5">
    <name type="scientific">Coniella lustricola</name>
    <dbReference type="NCBI Taxonomy" id="2025994"/>
    <lineage>
        <taxon>Eukaryota</taxon>
        <taxon>Fungi</taxon>
        <taxon>Dikarya</taxon>
        <taxon>Ascomycota</taxon>
        <taxon>Pezizomycotina</taxon>
        <taxon>Sordariomycetes</taxon>
        <taxon>Sordariomycetidae</taxon>
        <taxon>Diaporthales</taxon>
        <taxon>Schizoparmaceae</taxon>
        <taxon>Coniella</taxon>
    </lineage>
</organism>
<feature type="compositionally biased region" description="Low complexity" evidence="2">
    <location>
        <begin position="184"/>
        <end position="198"/>
    </location>
</feature>
<dbReference type="PANTHER" id="PTHR47657">
    <property type="entry name" value="STEROL REGULATORY ELEMENT-BINDING PROTEIN ECM22"/>
    <property type="match status" value="1"/>
</dbReference>
<name>A0A2T3AF18_9PEZI</name>
<dbReference type="OrthoDB" id="648861at2759"/>
<evidence type="ECO:0000256" key="2">
    <source>
        <dbReference type="SAM" id="MobiDB-lite"/>
    </source>
</evidence>
<keyword evidence="5" id="KW-1185">Reference proteome</keyword>
<evidence type="ECO:0000313" key="4">
    <source>
        <dbReference type="EMBL" id="PSR94329.1"/>
    </source>
</evidence>
<protein>
    <recommendedName>
        <fullName evidence="3">Zn(2)-C6 fungal-type domain-containing protein</fullName>
    </recommendedName>
</protein>
<feature type="compositionally biased region" description="Polar residues" evidence="2">
    <location>
        <begin position="118"/>
        <end position="144"/>
    </location>
</feature>
<dbReference type="Gene3D" id="4.10.240.10">
    <property type="entry name" value="Zn(2)-C6 fungal-type DNA-binding domain"/>
    <property type="match status" value="1"/>
</dbReference>
<keyword evidence="1" id="KW-0539">Nucleus</keyword>
<evidence type="ECO:0000259" key="3">
    <source>
        <dbReference type="PROSITE" id="PS50048"/>
    </source>
</evidence>
<feature type="region of interest" description="Disordered" evidence="2">
    <location>
        <begin position="67"/>
        <end position="199"/>
    </location>
</feature>
<dbReference type="FunCoup" id="A0A2T3AF18">
    <property type="interactions" value="548"/>
</dbReference>
<dbReference type="SUPFAM" id="SSF57701">
    <property type="entry name" value="Zn2/Cys6 DNA-binding domain"/>
    <property type="match status" value="1"/>
</dbReference>
<gene>
    <name evidence="4" type="ORF">BD289DRAFT_144896</name>
</gene>
<dbReference type="GO" id="GO:0000981">
    <property type="term" value="F:DNA-binding transcription factor activity, RNA polymerase II-specific"/>
    <property type="evidence" value="ECO:0007669"/>
    <property type="project" value="InterPro"/>
</dbReference>
<dbReference type="InterPro" id="IPR001138">
    <property type="entry name" value="Zn2Cys6_DnaBD"/>
</dbReference>
<dbReference type="Pfam" id="PF00172">
    <property type="entry name" value="Zn_clus"/>
    <property type="match status" value="1"/>
</dbReference>
<evidence type="ECO:0000256" key="1">
    <source>
        <dbReference type="ARBA" id="ARBA00023242"/>
    </source>
</evidence>
<feature type="region of interest" description="Disordered" evidence="2">
    <location>
        <begin position="1"/>
        <end position="27"/>
    </location>
</feature>
<dbReference type="InParanoid" id="A0A2T3AF18"/>